<dbReference type="PANTHER" id="PTHR11439">
    <property type="entry name" value="GAG-POL-RELATED RETROTRANSPOSON"/>
    <property type="match status" value="1"/>
</dbReference>
<evidence type="ECO:0000259" key="5">
    <source>
        <dbReference type="Pfam" id="PF22936"/>
    </source>
</evidence>
<keyword evidence="1" id="KW-0064">Aspartyl protease</keyword>
<dbReference type="PANTHER" id="PTHR11439:SF440">
    <property type="entry name" value="INTEGRASE CATALYTIC DOMAIN-CONTAINING PROTEIN"/>
    <property type="match status" value="1"/>
</dbReference>
<evidence type="ECO:0000313" key="7">
    <source>
        <dbReference type="Proteomes" id="UP000288805"/>
    </source>
</evidence>
<feature type="region of interest" description="Disordered" evidence="2">
    <location>
        <begin position="436"/>
        <end position="516"/>
    </location>
</feature>
<feature type="compositionally biased region" description="Low complexity" evidence="2">
    <location>
        <begin position="447"/>
        <end position="464"/>
    </location>
</feature>
<reference evidence="6 7" key="1">
    <citation type="journal article" date="2018" name="PLoS Genet.">
        <title>Population sequencing reveals clonal diversity and ancestral inbreeding in the grapevine cultivar Chardonnay.</title>
        <authorList>
            <person name="Roach M.J."/>
            <person name="Johnson D.L."/>
            <person name="Bohlmann J."/>
            <person name="van Vuuren H.J."/>
            <person name="Jones S.J."/>
            <person name="Pretorius I.S."/>
            <person name="Schmidt S.A."/>
            <person name="Borneman A.R."/>
        </authorList>
    </citation>
    <scope>NUCLEOTIDE SEQUENCE [LARGE SCALE GENOMIC DNA]</scope>
    <source>
        <strain evidence="7">cv. Chardonnay</strain>
        <tissue evidence="6">Leaf</tissue>
    </source>
</reference>
<feature type="region of interest" description="Disordered" evidence="2">
    <location>
        <begin position="1"/>
        <end position="22"/>
    </location>
</feature>
<dbReference type="AlphaFoldDB" id="A0A438D2P4"/>
<dbReference type="Pfam" id="PF22936">
    <property type="entry name" value="Pol_BBD"/>
    <property type="match status" value="1"/>
</dbReference>
<dbReference type="InterPro" id="IPR043502">
    <property type="entry name" value="DNA/RNA_pol_sf"/>
</dbReference>
<evidence type="ECO:0000259" key="4">
    <source>
        <dbReference type="Pfam" id="PF14244"/>
    </source>
</evidence>
<comment type="caution">
    <text evidence="6">The sequence shown here is derived from an EMBL/GenBank/DDBJ whole genome shotgun (WGS) entry which is preliminary data.</text>
</comment>
<keyword evidence="1" id="KW-0645">Protease</keyword>
<dbReference type="Pfam" id="PF07727">
    <property type="entry name" value="RVT_2"/>
    <property type="match status" value="1"/>
</dbReference>
<dbReference type="InterPro" id="IPR013103">
    <property type="entry name" value="RVT_2"/>
</dbReference>
<keyword evidence="1" id="KW-0378">Hydrolase</keyword>
<organism evidence="6 7">
    <name type="scientific">Vitis vinifera</name>
    <name type="common">Grape</name>
    <dbReference type="NCBI Taxonomy" id="29760"/>
    <lineage>
        <taxon>Eukaryota</taxon>
        <taxon>Viridiplantae</taxon>
        <taxon>Streptophyta</taxon>
        <taxon>Embryophyta</taxon>
        <taxon>Tracheophyta</taxon>
        <taxon>Spermatophyta</taxon>
        <taxon>Magnoliopsida</taxon>
        <taxon>eudicotyledons</taxon>
        <taxon>Gunneridae</taxon>
        <taxon>Pentapetalae</taxon>
        <taxon>rosids</taxon>
        <taxon>Vitales</taxon>
        <taxon>Vitaceae</taxon>
        <taxon>Viteae</taxon>
        <taxon>Vitis</taxon>
    </lineage>
</organism>
<feature type="compositionally biased region" description="Basic and acidic residues" evidence="2">
    <location>
        <begin position="476"/>
        <end position="496"/>
    </location>
</feature>
<dbReference type="GO" id="GO:0004190">
    <property type="term" value="F:aspartic-type endopeptidase activity"/>
    <property type="evidence" value="ECO:0007669"/>
    <property type="project" value="UniProtKB-KW"/>
</dbReference>
<dbReference type="SUPFAM" id="SSF56672">
    <property type="entry name" value="DNA/RNA polymerases"/>
    <property type="match status" value="1"/>
</dbReference>
<dbReference type="Pfam" id="PF14244">
    <property type="entry name" value="Retrotran_gag_3"/>
    <property type="match status" value="1"/>
</dbReference>
<evidence type="ECO:0000259" key="3">
    <source>
        <dbReference type="Pfam" id="PF07727"/>
    </source>
</evidence>
<dbReference type="Proteomes" id="UP000288805">
    <property type="component" value="Unassembled WGS sequence"/>
</dbReference>
<gene>
    <name evidence="6" type="primary">POLX_621</name>
    <name evidence="6" type="ORF">CK203_089324</name>
</gene>
<dbReference type="InterPro" id="IPR029472">
    <property type="entry name" value="Copia-like_N"/>
</dbReference>
<feature type="domain" description="Retrovirus-related Pol polyprotein from transposon TNT 1-94-like beta-barrel" evidence="5">
    <location>
        <begin position="301"/>
        <end position="375"/>
    </location>
</feature>
<accession>A0A438D2P4</accession>
<evidence type="ECO:0000256" key="1">
    <source>
        <dbReference type="ARBA" id="ARBA00022750"/>
    </source>
</evidence>
<evidence type="ECO:0000256" key="2">
    <source>
        <dbReference type="SAM" id="MobiDB-lite"/>
    </source>
</evidence>
<protein>
    <submittedName>
        <fullName evidence="6">Retrovirus-related Pol polyprotein from transposon TNT 1-94</fullName>
    </submittedName>
</protein>
<feature type="compositionally biased region" description="Polar residues" evidence="2">
    <location>
        <begin position="497"/>
        <end position="516"/>
    </location>
</feature>
<feature type="domain" description="Retrotransposon Copia-like N-terminal" evidence="4">
    <location>
        <begin position="36"/>
        <end position="78"/>
    </location>
</feature>
<dbReference type="EMBL" id="QGNW01001825">
    <property type="protein sequence ID" value="RVW29748.1"/>
    <property type="molecule type" value="Genomic_DNA"/>
</dbReference>
<proteinExistence type="predicted"/>
<evidence type="ECO:0000313" key="6">
    <source>
        <dbReference type="EMBL" id="RVW29748.1"/>
    </source>
</evidence>
<sequence length="936" mass="105765">MAKTAMTGASKTSSSSEATTENVQFETAMNSSADFHSSFQLTIHKLNGKNYLEWAQSVKLAIDGRGKLGHLNGEVSKPVADDPNLKTWRSENSLVIAWLINSMEPAIGKSHLFLPTAKDVWEQQGDREVTIYYNQMVTLWQELDLCYEDEWDCPNDSVRHKKREENDRVYVFLAGLNHNLDELALVSKGSDSDGDRRKKPWCDHCKKPWHTKETCWKIHGKPQNFKKKNGSDGRAFKTMSADSQGLQINSEKPNFTKEQLSHLYKLFQSPQFSNPSCSLAQQGNYLIAALSSIKSNVHCPWIIDSGATDHMTGSSQIFSSYKPCAGNKKIKIADGSLSAIAGKGLVFISPSLTLHNVLHVPNLSCNLLSISKITQDHQCQANFHPSYCEFQELTSGRMIGNAREISGLYFFENGSESRKPIQKILGKKNGVLNIESLDGSSSLPSHNQNHSNTNNGNRTSTKNSELMTYSRRKHNSKESNPDPLPGHESELREEPNSSKCPGNNQTDSCQPVQFISNSNSESFNDLNIPIATRSFTGSRVEEGYFEEMRALEKNHTWEVMGPPKGKTTVGCKWVFTVKYNSNGSLERYKARLVAKGFTQTYGIDYLETFAPVAKLNTVRVLLSIAANLDWPLQQLDVKNAFLNGNLEEEVYMDPPPGFDEHFGSKVCKLKKSLYGLKQSPRAWFERFTQFVKTKDMSKLRVIILWDHVTEMDRLKKSLALEFEIKDSGPADTPIDPNQKLGDTKDGNLVNTTRIPYPKIFEKYSRKGLFFKKSEQKTIEAYTNADWASSVIDRRSTSGYCTYIWGNLVTWRSKKQSVVARSSAEAEYRAMAHGVCEILWLKKILEELKRPLEMPMKLYCDNKVAINIAHNPVQHDRTKHVEIDRHFIKEKLEASIICMPFIPTTQQIADILTKGLFRSSFEFLISKLGMIDIYAPT</sequence>
<dbReference type="CDD" id="cd09272">
    <property type="entry name" value="RNase_HI_RT_Ty1"/>
    <property type="match status" value="1"/>
</dbReference>
<dbReference type="InterPro" id="IPR054722">
    <property type="entry name" value="PolX-like_BBD"/>
</dbReference>
<name>A0A438D2P4_VITVI</name>
<feature type="domain" description="Reverse transcriptase Ty1/copia-type" evidence="3">
    <location>
        <begin position="554"/>
        <end position="697"/>
    </location>
</feature>
<feature type="compositionally biased region" description="Low complexity" evidence="2">
    <location>
        <begin position="1"/>
        <end position="21"/>
    </location>
</feature>